<dbReference type="Proteomes" id="UP000183988">
    <property type="component" value="Unassembled WGS sequence"/>
</dbReference>
<keyword evidence="1" id="KW-1133">Transmembrane helix</keyword>
<feature type="transmembrane region" description="Helical" evidence="1">
    <location>
        <begin position="7"/>
        <end position="31"/>
    </location>
</feature>
<evidence type="ECO:0000256" key="1">
    <source>
        <dbReference type="SAM" id="Phobius"/>
    </source>
</evidence>
<dbReference type="AlphaFoldDB" id="A0A1M5KWZ6"/>
<feature type="transmembrane region" description="Helical" evidence="1">
    <location>
        <begin position="66"/>
        <end position="87"/>
    </location>
</feature>
<evidence type="ECO:0000259" key="2">
    <source>
        <dbReference type="Pfam" id="PF13273"/>
    </source>
</evidence>
<proteinExistence type="predicted"/>
<dbReference type="RefSeq" id="WP_072891505.1">
    <property type="nucleotide sequence ID" value="NZ_FQVW01000042.1"/>
</dbReference>
<dbReference type="STRING" id="930117.SAMN05216225_104210"/>
<sequence>MSRTGEIVLTIIGVLCYVFTALMGFVTVWMMSSDNFVEFLFGENVEVDGIYMNDIDQFLSAVGAGGWYLVIVSVIAIVVGVISIFMVKGNKNPKAAGIILIIIAVLVLVVSIGVGVFGSIFYLIAGIMCLVRKPAEPS</sequence>
<accession>A0A1M5KWZ6</accession>
<evidence type="ECO:0000313" key="4">
    <source>
        <dbReference type="Proteomes" id="UP000183988"/>
    </source>
</evidence>
<feature type="transmembrane region" description="Helical" evidence="1">
    <location>
        <begin position="99"/>
        <end position="124"/>
    </location>
</feature>
<dbReference type="Pfam" id="PF13273">
    <property type="entry name" value="DUF4064"/>
    <property type="match status" value="1"/>
</dbReference>
<protein>
    <recommendedName>
        <fullName evidence="2">DUF4064 domain-containing protein</fullName>
    </recommendedName>
</protein>
<name>A0A1M5KWZ6_9BACI</name>
<dbReference type="OrthoDB" id="2357232at2"/>
<keyword evidence="4" id="KW-1185">Reference proteome</keyword>
<organism evidence="3 4">
    <name type="scientific">Ornithinibacillus halophilus</name>
    <dbReference type="NCBI Taxonomy" id="930117"/>
    <lineage>
        <taxon>Bacteria</taxon>
        <taxon>Bacillati</taxon>
        <taxon>Bacillota</taxon>
        <taxon>Bacilli</taxon>
        <taxon>Bacillales</taxon>
        <taxon>Bacillaceae</taxon>
        <taxon>Ornithinibacillus</taxon>
    </lineage>
</organism>
<gene>
    <name evidence="3" type="ORF">SAMN05216225_104210</name>
</gene>
<dbReference type="EMBL" id="FQVW01000042">
    <property type="protein sequence ID" value="SHG57267.1"/>
    <property type="molecule type" value="Genomic_DNA"/>
</dbReference>
<keyword evidence="1" id="KW-0812">Transmembrane</keyword>
<feature type="domain" description="DUF4064" evidence="2">
    <location>
        <begin position="2"/>
        <end position="109"/>
    </location>
</feature>
<dbReference type="InterPro" id="IPR025273">
    <property type="entry name" value="DUF4064"/>
</dbReference>
<keyword evidence="1" id="KW-0472">Membrane</keyword>
<evidence type="ECO:0000313" key="3">
    <source>
        <dbReference type="EMBL" id="SHG57267.1"/>
    </source>
</evidence>
<reference evidence="3 4" key="1">
    <citation type="submission" date="2016-11" db="EMBL/GenBank/DDBJ databases">
        <authorList>
            <person name="Jaros S."/>
            <person name="Januszkiewicz K."/>
            <person name="Wedrychowicz H."/>
        </authorList>
    </citation>
    <scope>NUCLEOTIDE SEQUENCE [LARGE SCALE GENOMIC DNA]</scope>
    <source>
        <strain evidence="3 4">IBRC-M 10683</strain>
    </source>
</reference>